<dbReference type="AlphaFoldDB" id="A0A9P7BPC0"/>
<keyword evidence="3" id="KW-1185">Reference proteome</keyword>
<dbReference type="OrthoDB" id="2205475at2759"/>
<name>A0A9P7BPC0_RHIOR</name>
<sequence length="70" mass="7903">MQFVATQLLVDTVVGDSSEFIAIKAIEPYGRYVLEDAHHARRFTPEQSTFPTKEGNGGHVQVIQRPFSRK</sequence>
<evidence type="ECO:0000256" key="1">
    <source>
        <dbReference type="SAM" id="MobiDB-lite"/>
    </source>
</evidence>
<gene>
    <name evidence="2" type="ORF">G6F64_009170</name>
</gene>
<feature type="region of interest" description="Disordered" evidence="1">
    <location>
        <begin position="47"/>
        <end position="70"/>
    </location>
</feature>
<proteinExistence type="predicted"/>
<comment type="caution">
    <text evidence="2">The sequence shown here is derived from an EMBL/GenBank/DDBJ whole genome shotgun (WGS) entry which is preliminary data.</text>
</comment>
<reference evidence="2" key="1">
    <citation type="journal article" date="2020" name="Microb. Genom.">
        <title>Genetic diversity of clinical and environmental Mucorales isolates obtained from an investigation of mucormycosis cases among solid organ transplant recipients.</title>
        <authorList>
            <person name="Nguyen M.H."/>
            <person name="Kaul D."/>
            <person name="Muto C."/>
            <person name="Cheng S.J."/>
            <person name="Richter R.A."/>
            <person name="Bruno V.M."/>
            <person name="Liu G."/>
            <person name="Beyhan S."/>
            <person name="Sundermann A.J."/>
            <person name="Mounaud S."/>
            <person name="Pasculle A.W."/>
            <person name="Nierman W.C."/>
            <person name="Driscoll E."/>
            <person name="Cumbie R."/>
            <person name="Clancy C.J."/>
            <person name="Dupont C.L."/>
        </authorList>
    </citation>
    <scope>NUCLEOTIDE SEQUENCE</scope>
    <source>
        <strain evidence="2">GL11</strain>
    </source>
</reference>
<organism evidence="2 3">
    <name type="scientific">Rhizopus oryzae</name>
    <name type="common">Mucormycosis agent</name>
    <name type="synonym">Rhizopus arrhizus var. delemar</name>
    <dbReference type="NCBI Taxonomy" id="64495"/>
    <lineage>
        <taxon>Eukaryota</taxon>
        <taxon>Fungi</taxon>
        <taxon>Fungi incertae sedis</taxon>
        <taxon>Mucoromycota</taxon>
        <taxon>Mucoromycotina</taxon>
        <taxon>Mucoromycetes</taxon>
        <taxon>Mucorales</taxon>
        <taxon>Mucorineae</taxon>
        <taxon>Rhizopodaceae</taxon>
        <taxon>Rhizopus</taxon>
    </lineage>
</organism>
<protein>
    <submittedName>
        <fullName evidence="2">Uncharacterized protein</fullName>
    </submittedName>
</protein>
<accession>A0A9P7BPC0</accession>
<evidence type="ECO:0000313" key="2">
    <source>
        <dbReference type="EMBL" id="KAG1304490.1"/>
    </source>
</evidence>
<dbReference type="Proteomes" id="UP000716291">
    <property type="component" value="Unassembled WGS sequence"/>
</dbReference>
<dbReference type="EMBL" id="JAANQT010001623">
    <property type="protein sequence ID" value="KAG1304490.1"/>
    <property type="molecule type" value="Genomic_DNA"/>
</dbReference>
<evidence type="ECO:0000313" key="3">
    <source>
        <dbReference type="Proteomes" id="UP000716291"/>
    </source>
</evidence>